<keyword evidence="1" id="KW-0732">Signal</keyword>
<dbReference type="EMBL" id="JBHSOE010000012">
    <property type="protein sequence ID" value="MFC5655836.1"/>
    <property type="molecule type" value="Genomic_DNA"/>
</dbReference>
<gene>
    <name evidence="2" type="ORF">ACFP3J_10090</name>
</gene>
<organism evidence="2 3">
    <name type="scientific">Streptomyces nogalater</name>
    <dbReference type="NCBI Taxonomy" id="38314"/>
    <lineage>
        <taxon>Bacteria</taxon>
        <taxon>Bacillati</taxon>
        <taxon>Actinomycetota</taxon>
        <taxon>Actinomycetes</taxon>
        <taxon>Kitasatosporales</taxon>
        <taxon>Streptomycetaceae</taxon>
        <taxon>Streptomyces</taxon>
    </lineage>
</organism>
<dbReference type="RefSeq" id="WP_344347585.1">
    <property type="nucleotide sequence ID" value="NZ_BAAASM010000010.1"/>
</dbReference>
<evidence type="ECO:0000256" key="1">
    <source>
        <dbReference type="SAM" id="SignalP"/>
    </source>
</evidence>
<evidence type="ECO:0008006" key="4">
    <source>
        <dbReference type="Google" id="ProtNLM"/>
    </source>
</evidence>
<comment type="caution">
    <text evidence="2">The sequence shown here is derived from an EMBL/GenBank/DDBJ whole genome shotgun (WGS) entry which is preliminary data.</text>
</comment>
<sequence>MRLARKFATSVVAVTAAAGLGLAVAPPAMADGGNATLPNSNSGTAPFVPPANSTYCTQRIINELLQRVMQMELNYQIAIQEVAEADTVEALRAANQAETELRVSLWAANSAMNTFVEQCKSVMRDL</sequence>
<accession>A0ABW0WC88</accession>
<dbReference type="Proteomes" id="UP001596065">
    <property type="component" value="Unassembled WGS sequence"/>
</dbReference>
<proteinExistence type="predicted"/>
<protein>
    <recommendedName>
        <fullName evidence="4">Secreted protein</fullName>
    </recommendedName>
</protein>
<feature type="signal peptide" evidence="1">
    <location>
        <begin position="1"/>
        <end position="30"/>
    </location>
</feature>
<reference evidence="3" key="1">
    <citation type="journal article" date="2019" name="Int. J. Syst. Evol. Microbiol.">
        <title>The Global Catalogue of Microorganisms (GCM) 10K type strain sequencing project: providing services to taxonomists for standard genome sequencing and annotation.</title>
        <authorList>
            <consortium name="The Broad Institute Genomics Platform"/>
            <consortium name="The Broad Institute Genome Sequencing Center for Infectious Disease"/>
            <person name="Wu L."/>
            <person name="Ma J."/>
        </authorList>
    </citation>
    <scope>NUCLEOTIDE SEQUENCE [LARGE SCALE GENOMIC DNA]</scope>
    <source>
        <strain evidence="3">KCTC 5701</strain>
    </source>
</reference>
<keyword evidence="3" id="KW-1185">Reference proteome</keyword>
<evidence type="ECO:0000313" key="3">
    <source>
        <dbReference type="Proteomes" id="UP001596065"/>
    </source>
</evidence>
<evidence type="ECO:0000313" key="2">
    <source>
        <dbReference type="EMBL" id="MFC5655836.1"/>
    </source>
</evidence>
<feature type="chain" id="PRO_5045299107" description="Secreted protein" evidence="1">
    <location>
        <begin position="31"/>
        <end position="126"/>
    </location>
</feature>
<name>A0ABW0WC88_STRNO</name>